<keyword evidence="3" id="KW-1185">Reference proteome</keyword>
<accession>A0A8S3XEQ9</accession>
<sequence>MCPKCGGEHENCDTKTFKCVNCSGSHMALAETCPAYLKERRLRELMAEFNCTYRRALTIYVAPAPRRQMDLKFIEQEKRKKNQQECNYNTSKREATKVQNVPTFVEVTANSILHNEDNISQCESKKSSPRRRQIKKEKRSTECDTSLQSYRFEPSTSYSEANNNESSNKISFSELLMRLKELI</sequence>
<dbReference type="OrthoDB" id="6928896at2759"/>
<comment type="caution">
    <text evidence="2">The sequence shown here is derived from an EMBL/GenBank/DDBJ whole genome shotgun (WGS) entry which is preliminary data.</text>
</comment>
<feature type="region of interest" description="Disordered" evidence="1">
    <location>
        <begin position="120"/>
        <end position="140"/>
    </location>
</feature>
<dbReference type="EMBL" id="CAJQZP010001136">
    <property type="protein sequence ID" value="CAG5020343.1"/>
    <property type="molecule type" value="Genomic_DNA"/>
</dbReference>
<gene>
    <name evidence="2" type="ORF">PAPOLLO_LOCUS17263</name>
</gene>
<evidence type="ECO:0000313" key="2">
    <source>
        <dbReference type="EMBL" id="CAG5020343.1"/>
    </source>
</evidence>
<evidence type="ECO:0000313" key="3">
    <source>
        <dbReference type="Proteomes" id="UP000691718"/>
    </source>
</evidence>
<feature type="compositionally biased region" description="Basic residues" evidence="1">
    <location>
        <begin position="127"/>
        <end position="138"/>
    </location>
</feature>
<name>A0A8S3XEQ9_PARAO</name>
<organism evidence="2 3">
    <name type="scientific">Parnassius apollo</name>
    <name type="common">Apollo butterfly</name>
    <name type="synonym">Papilio apollo</name>
    <dbReference type="NCBI Taxonomy" id="110799"/>
    <lineage>
        <taxon>Eukaryota</taxon>
        <taxon>Metazoa</taxon>
        <taxon>Ecdysozoa</taxon>
        <taxon>Arthropoda</taxon>
        <taxon>Hexapoda</taxon>
        <taxon>Insecta</taxon>
        <taxon>Pterygota</taxon>
        <taxon>Neoptera</taxon>
        <taxon>Endopterygota</taxon>
        <taxon>Lepidoptera</taxon>
        <taxon>Glossata</taxon>
        <taxon>Ditrysia</taxon>
        <taxon>Papilionoidea</taxon>
        <taxon>Papilionidae</taxon>
        <taxon>Parnassiinae</taxon>
        <taxon>Parnassini</taxon>
        <taxon>Parnassius</taxon>
        <taxon>Parnassius</taxon>
    </lineage>
</organism>
<reference evidence="2" key="1">
    <citation type="submission" date="2021-04" db="EMBL/GenBank/DDBJ databases">
        <authorList>
            <person name="Tunstrom K."/>
        </authorList>
    </citation>
    <scope>NUCLEOTIDE SEQUENCE</scope>
</reference>
<dbReference type="AlphaFoldDB" id="A0A8S3XEQ9"/>
<protein>
    <submittedName>
        <fullName evidence="2">(apollo) hypothetical protein</fullName>
    </submittedName>
</protein>
<proteinExistence type="predicted"/>
<dbReference type="Proteomes" id="UP000691718">
    <property type="component" value="Unassembled WGS sequence"/>
</dbReference>
<evidence type="ECO:0000256" key="1">
    <source>
        <dbReference type="SAM" id="MobiDB-lite"/>
    </source>
</evidence>